<reference evidence="2 3" key="2">
    <citation type="journal article" date="2019" name="G3 (Bethesda)">
        <title>Hybrid Assembly of the Genome of the Entomopathogenic Nematode Steinernema carpocapsae Identifies the X-Chromosome.</title>
        <authorList>
            <person name="Serra L."/>
            <person name="Macchietto M."/>
            <person name="Macias-Munoz A."/>
            <person name="McGill C.J."/>
            <person name="Rodriguez I.M."/>
            <person name="Rodriguez B."/>
            <person name="Murad R."/>
            <person name="Mortazavi A."/>
        </authorList>
    </citation>
    <scope>NUCLEOTIDE SEQUENCE [LARGE SCALE GENOMIC DNA]</scope>
    <source>
        <strain evidence="2 3">ALL</strain>
    </source>
</reference>
<evidence type="ECO:0000256" key="1">
    <source>
        <dbReference type="SAM" id="SignalP"/>
    </source>
</evidence>
<accession>A0A4U5M0K4</accession>
<keyword evidence="1" id="KW-0732">Signal</keyword>
<protein>
    <recommendedName>
        <fullName evidence="4">MSP domain-containing protein</fullName>
    </recommendedName>
</protein>
<gene>
    <name evidence="2" type="ORF">L596_026164</name>
</gene>
<reference evidence="2 3" key="1">
    <citation type="journal article" date="2015" name="Genome Biol.">
        <title>Comparative genomics of Steinernema reveals deeply conserved gene regulatory networks.</title>
        <authorList>
            <person name="Dillman A.R."/>
            <person name="Macchietto M."/>
            <person name="Porter C.F."/>
            <person name="Rogers A."/>
            <person name="Williams B."/>
            <person name="Antoshechkin I."/>
            <person name="Lee M.M."/>
            <person name="Goodwin Z."/>
            <person name="Lu X."/>
            <person name="Lewis E.E."/>
            <person name="Goodrich-Blair H."/>
            <person name="Stock S.P."/>
            <person name="Adams B.J."/>
            <person name="Sternberg P.W."/>
            <person name="Mortazavi A."/>
        </authorList>
    </citation>
    <scope>NUCLEOTIDE SEQUENCE [LARGE SCALE GENOMIC DNA]</scope>
    <source>
        <strain evidence="2 3">ALL</strain>
    </source>
</reference>
<feature type="chain" id="PRO_5021032522" description="MSP domain-containing protein" evidence="1">
    <location>
        <begin position="22"/>
        <end position="69"/>
    </location>
</feature>
<name>A0A4U5M0K4_STECR</name>
<proteinExistence type="predicted"/>
<organism evidence="2 3">
    <name type="scientific">Steinernema carpocapsae</name>
    <name type="common">Entomopathogenic nematode</name>
    <dbReference type="NCBI Taxonomy" id="34508"/>
    <lineage>
        <taxon>Eukaryota</taxon>
        <taxon>Metazoa</taxon>
        <taxon>Ecdysozoa</taxon>
        <taxon>Nematoda</taxon>
        <taxon>Chromadorea</taxon>
        <taxon>Rhabditida</taxon>
        <taxon>Tylenchina</taxon>
        <taxon>Panagrolaimomorpha</taxon>
        <taxon>Strongyloidoidea</taxon>
        <taxon>Steinernematidae</taxon>
        <taxon>Steinernema</taxon>
    </lineage>
</organism>
<dbReference type="Proteomes" id="UP000298663">
    <property type="component" value="Unassembled WGS sequence"/>
</dbReference>
<evidence type="ECO:0008006" key="4">
    <source>
        <dbReference type="Google" id="ProtNLM"/>
    </source>
</evidence>
<sequence length="69" mass="7710">MVIRLTFRLQLLFMLFGSNFADQIIMSEPTCVNVQSACQLNLTKFTITAVLTNASTVVYPISAFPSKTY</sequence>
<feature type="signal peptide" evidence="1">
    <location>
        <begin position="1"/>
        <end position="21"/>
    </location>
</feature>
<dbReference type="EMBL" id="AZBU02000010">
    <property type="protein sequence ID" value="TKR62170.1"/>
    <property type="molecule type" value="Genomic_DNA"/>
</dbReference>
<evidence type="ECO:0000313" key="2">
    <source>
        <dbReference type="EMBL" id="TKR62170.1"/>
    </source>
</evidence>
<dbReference type="AlphaFoldDB" id="A0A4U5M0K4"/>
<evidence type="ECO:0000313" key="3">
    <source>
        <dbReference type="Proteomes" id="UP000298663"/>
    </source>
</evidence>
<comment type="caution">
    <text evidence="2">The sequence shown here is derived from an EMBL/GenBank/DDBJ whole genome shotgun (WGS) entry which is preliminary data.</text>
</comment>
<keyword evidence="3" id="KW-1185">Reference proteome</keyword>